<evidence type="ECO:0000256" key="3">
    <source>
        <dbReference type="SAM" id="SignalP"/>
    </source>
</evidence>
<sequence length="366" mass="41429">MMKKISILFALMLLSVYTMHAQEDPIDFKINSYSIIINHATSEAIEAINTAEKKNDINVVIGKVASQQDFDIVCENFPWIRKLEVSRHNEQIANIDAVSNLDSLTTLIFNALKSSEETPLDLGPLAKLTKLTEINFYATRVTNTEALSGHDQLKNASFYMSDVNSISFLETTPNIQKLSLYGFGHTFENYEPIAHLKDLKELNIYMNKQATDEALEVLKGLNKLEVVRMSNDKEVTSLDFLENNKNMQEVHANWCDSLTDFSALSKMKNLRVLEISDTAIENLDLLNGLTNLADLDISRTKVADISQLKNCSNLGAINISQTEIEDISPLFDCEQLWKVELSSKVPNKQIEKLKELRPKIRIKVRD</sequence>
<proteinExistence type="predicted"/>
<dbReference type="InterPro" id="IPR050836">
    <property type="entry name" value="SDS22/Internalin_LRR"/>
</dbReference>
<organism evidence="4 5">
    <name type="scientific">Flagellimonas zhangzhouensis</name>
    <dbReference type="NCBI Taxonomy" id="1073328"/>
    <lineage>
        <taxon>Bacteria</taxon>
        <taxon>Pseudomonadati</taxon>
        <taxon>Bacteroidota</taxon>
        <taxon>Flavobacteriia</taxon>
        <taxon>Flavobacteriales</taxon>
        <taxon>Flavobacteriaceae</taxon>
        <taxon>Flagellimonas</taxon>
    </lineage>
</organism>
<feature type="signal peptide" evidence="3">
    <location>
        <begin position="1"/>
        <end position="21"/>
    </location>
</feature>
<feature type="chain" id="PRO_5011765081" evidence="3">
    <location>
        <begin position="22"/>
        <end position="366"/>
    </location>
</feature>
<dbReference type="AlphaFoldDB" id="A0A1H2W062"/>
<keyword evidence="5" id="KW-1185">Reference proteome</keyword>
<dbReference type="RefSeq" id="WP_139150341.1">
    <property type="nucleotide sequence ID" value="NZ_FNKI01000001.1"/>
</dbReference>
<keyword evidence="2" id="KW-0677">Repeat</keyword>
<protein>
    <submittedName>
        <fullName evidence="4">Leucine-rich repeat (LRR) protein</fullName>
    </submittedName>
</protein>
<dbReference type="EMBL" id="FNMY01000002">
    <property type="protein sequence ID" value="SDW73479.1"/>
    <property type="molecule type" value="Genomic_DNA"/>
</dbReference>
<dbReference type="STRING" id="1073328.SAMN05216294_0007"/>
<dbReference type="SUPFAM" id="SSF52058">
    <property type="entry name" value="L domain-like"/>
    <property type="match status" value="1"/>
</dbReference>
<evidence type="ECO:0000313" key="4">
    <source>
        <dbReference type="EMBL" id="SDW73479.1"/>
    </source>
</evidence>
<dbReference type="InterPro" id="IPR025875">
    <property type="entry name" value="Leu-rich_rpt_4"/>
</dbReference>
<keyword evidence="1" id="KW-0433">Leucine-rich repeat</keyword>
<evidence type="ECO:0000256" key="2">
    <source>
        <dbReference type="ARBA" id="ARBA00022737"/>
    </source>
</evidence>
<dbReference type="OrthoDB" id="1426594at2"/>
<accession>A0A1H2W062</accession>
<dbReference type="Pfam" id="PF12799">
    <property type="entry name" value="LRR_4"/>
    <property type="match status" value="1"/>
</dbReference>
<reference evidence="5" key="1">
    <citation type="submission" date="2016-10" db="EMBL/GenBank/DDBJ databases">
        <authorList>
            <person name="Varghese N."/>
            <person name="Submissions S."/>
        </authorList>
    </citation>
    <scope>NUCLEOTIDE SEQUENCE [LARGE SCALE GENOMIC DNA]</scope>
    <source>
        <strain evidence="5">DSM 25030</strain>
    </source>
</reference>
<name>A0A1H2W062_9FLAO</name>
<dbReference type="InterPro" id="IPR032675">
    <property type="entry name" value="LRR_dom_sf"/>
</dbReference>
<evidence type="ECO:0000256" key="1">
    <source>
        <dbReference type="ARBA" id="ARBA00022614"/>
    </source>
</evidence>
<dbReference type="PANTHER" id="PTHR46652">
    <property type="entry name" value="LEUCINE-RICH REPEAT AND IQ DOMAIN-CONTAINING PROTEIN 1-RELATED"/>
    <property type="match status" value="1"/>
</dbReference>
<keyword evidence="3" id="KW-0732">Signal</keyword>
<dbReference type="Proteomes" id="UP000199592">
    <property type="component" value="Unassembled WGS sequence"/>
</dbReference>
<evidence type="ECO:0000313" key="5">
    <source>
        <dbReference type="Proteomes" id="UP000199592"/>
    </source>
</evidence>
<dbReference type="PANTHER" id="PTHR46652:SF3">
    <property type="entry name" value="LEUCINE-RICH REPEAT-CONTAINING PROTEIN 9"/>
    <property type="match status" value="1"/>
</dbReference>
<gene>
    <name evidence="4" type="ORF">SAMN04487892_2285</name>
</gene>
<dbReference type="Gene3D" id="3.80.10.10">
    <property type="entry name" value="Ribonuclease Inhibitor"/>
    <property type="match status" value="1"/>
</dbReference>